<dbReference type="Ensembl" id="ENSMICT00000067291.1">
    <property type="protein sequence ID" value="ENSMICP00000042982.1"/>
    <property type="gene ID" value="ENSMICG00000007019.3"/>
</dbReference>
<evidence type="ECO:0000256" key="12">
    <source>
        <dbReference type="ARBA" id="ARBA00023054"/>
    </source>
</evidence>
<keyword evidence="10" id="KW-0653">Protein transport</keyword>
<evidence type="ECO:0000256" key="11">
    <source>
        <dbReference type="ARBA" id="ARBA00023034"/>
    </source>
</evidence>
<keyword evidence="7 16" id="KW-0863">Zinc-finger</keyword>
<keyword evidence="12 17" id="KW-0175">Coiled coil</keyword>
<evidence type="ECO:0000256" key="15">
    <source>
        <dbReference type="ARBA" id="ARBA00043100"/>
    </source>
</evidence>
<evidence type="ECO:0000256" key="1">
    <source>
        <dbReference type="ARBA" id="ARBA00004255"/>
    </source>
</evidence>
<keyword evidence="13" id="KW-0472">Membrane</keyword>
<dbReference type="EMBL" id="ABDC03006161">
    <property type="status" value="NOT_ANNOTATED_CDS"/>
    <property type="molecule type" value="Genomic_DNA"/>
</dbReference>
<keyword evidence="9" id="KW-0931">ER-Golgi transport</keyword>
<reference evidence="19" key="1">
    <citation type="submission" date="2016-12" db="EMBL/GenBank/DDBJ databases">
        <title>Mouse lemur reference genome and diversity panel.</title>
        <authorList>
            <person name="Harris R."/>
            <person name="Larsen P."/>
            <person name="Liu Y."/>
            <person name="Hughes D.S."/>
            <person name="Murali S."/>
            <person name="Raveendran M."/>
            <person name="Korchina V."/>
            <person name="Wang M."/>
            <person name="Jhangiani S."/>
            <person name="Bandaranaike D."/>
            <person name="Bellair M."/>
            <person name="Blankenburg K."/>
            <person name="Chao H."/>
            <person name="Dahdouli M."/>
            <person name="Dinh H."/>
            <person name="Doddapaneni H."/>
            <person name="English A."/>
            <person name="Firestine M."/>
            <person name="Gnanaolivu R."/>
            <person name="Gross S."/>
            <person name="Hernandez B."/>
            <person name="Javaid M."/>
            <person name="Jayaseelan J."/>
            <person name="Jones J."/>
            <person name="Khan Z."/>
            <person name="Kovar C."/>
            <person name="Kurapati P."/>
            <person name="Le B."/>
            <person name="Lee S."/>
            <person name="Li M."/>
            <person name="Mathew T."/>
            <person name="Narasimhan A."/>
            <person name="Ngo D."/>
            <person name="Nguyen L."/>
            <person name="Okwuonu G."/>
            <person name="Ongeri F."/>
            <person name="Osuji N."/>
            <person name="Pu L.-L."/>
            <person name="Puazo M."/>
            <person name="Quiroz J."/>
            <person name="Raj R."/>
            <person name="Rajbhandari K."/>
            <person name="Reid J.G."/>
            <person name="Santibanez J."/>
            <person name="Sexton D."/>
            <person name="Skinner E."/>
            <person name="Vee V."/>
            <person name="Weissenberger G."/>
            <person name="Wu Y."/>
            <person name="Xin Y."/>
            <person name="Han Y."/>
            <person name="Campbell C."/>
            <person name="Brown A."/>
            <person name="Sullivan B."/>
            <person name="Shelton J."/>
            <person name="Brown S."/>
            <person name="Dudchenko O."/>
            <person name="Machol I."/>
            <person name="Durand N."/>
            <person name="Shamim M."/>
            <person name="Lieberman A."/>
            <person name="Muzny D.M."/>
            <person name="Richards S."/>
            <person name="Yoder A."/>
            <person name="Worley K.C."/>
            <person name="Rogers J."/>
            <person name="Gibbs R.A."/>
        </authorList>
    </citation>
    <scope>NUCLEOTIDE SEQUENCE [LARGE SCALE GENOMIC DNA]</scope>
</reference>
<evidence type="ECO:0000256" key="14">
    <source>
        <dbReference type="ARBA" id="ARBA00039244"/>
    </source>
</evidence>
<evidence type="ECO:0000256" key="17">
    <source>
        <dbReference type="SAM" id="Coils"/>
    </source>
</evidence>
<evidence type="ECO:0000256" key="16">
    <source>
        <dbReference type="PROSITE-ProRule" id="PRU00288"/>
    </source>
</evidence>
<dbReference type="Pfam" id="PF01412">
    <property type="entry name" value="ArfGap"/>
    <property type="match status" value="1"/>
</dbReference>
<proteinExistence type="predicted"/>
<dbReference type="GeneTree" id="ENSGT00940000155568"/>
<evidence type="ECO:0000256" key="9">
    <source>
        <dbReference type="ARBA" id="ARBA00022892"/>
    </source>
</evidence>
<dbReference type="InterPro" id="IPR037278">
    <property type="entry name" value="ARFGAP/RecO"/>
</dbReference>
<accession>A0A8C5XXI2</accession>
<evidence type="ECO:0000256" key="13">
    <source>
        <dbReference type="ARBA" id="ARBA00023136"/>
    </source>
</evidence>
<evidence type="ECO:0000259" key="18">
    <source>
        <dbReference type="PROSITE" id="PS50115"/>
    </source>
</evidence>
<evidence type="ECO:0000256" key="3">
    <source>
        <dbReference type="ARBA" id="ARBA00022448"/>
    </source>
</evidence>
<dbReference type="InterPro" id="IPR001164">
    <property type="entry name" value="ArfGAP_dom"/>
</dbReference>
<keyword evidence="20" id="KW-1185">Reference proteome</keyword>
<keyword evidence="5" id="KW-0963">Cytoplasm</keyword>
<evidence type="ECO:0000313" key="20">
    <source>
        <dbReference type="Proteomes" id="UP000694394"/>
    </source>
</evidence>
<keyword evidence="3" id="KW-0813">Transport</keyword>
<evidence type="ECO:0000256" key="5">
    <source>
        <dbReference type="ARBA" id="ARBA00022490"/>
    </source>
</evidence>
<evidence type="ECO:0000256" key="8">
    <source>
        <dbReference type="ARBA" id="ARBA00022833"/>
    </source>
</evidence>
<evidence type="ECO:0000256" key="10">
    <source>
        <dbReference type="ARBA" id="ARBA00022927"/>
    </source>
</evidence>
<sequence>DCGAKNPSWASITYGVSLCIDCSGVHRSLGVISASSELDSNWSWFQLRCMQLGAKKGLGAQKVSSQSFSEIERQAQVAEKLREQQAADAKKQAEESMVASMRLAYQELQIDRKKEEKKLQNLEGKKREQAERLGMGLVSRSLAHSNLKLLECRWIEQETPVSAKSSSLGWTCLMIKVWLGETQLPFLCSHSTVFLRTHGQPFSLGESLFPFGIRSRRRKPEVTISASPISEGRTRPESSEARQKFAGAKAISSDMFFGREVDVEYEARSRLQQLSGSSAISSSDLFGDMDGAHGAGSVSLGNVLRSDIGVKSVAGKMAVLANDDGMSALIFLCSCHSY</sequence>
<reference evidence="19" key="2">
    <citation type="submission" date="2025-08" db="UniProtKB">
        <authorList>
            <consortium name="Ensembl"/>
        </authorList>
    </citation>
    <scope>IDENTIFICATION</scope>
</reference>
<name>A0A8C5XXI2_MICMU</name>
<dbReference type="PANTHER" id="PTHR45686:SF10">
    <property type="entry name" value="ADP-RIBOSYLATION FACTOR GTPASE-ACTIVATING PROTEIN 2"/>
    <property type="match status" value="1"/>
</dbReference>
<keyword evidence="8" id="KW-0862">Zinc</keyword>
<dbReference type="GO" id="GO:0000139">
    <property type="term" value="C:Golgi membrane"/>
    <property type="evidence" value="ECO:0007669"/>
    <property type="project" value="UniProtKB-SubCell"/>
</dbReference>
<evidence type="ECO:0000256" key="2">
    <source>
        <dbReference type="ARBA" id="ARBA00004496"/>
    </source>
</evidence>
<reference evidence="19" key="3">
    <citation type="submission" date="2025-09" db="UniProtKB">
        <authorList>
            <consortium name="Ensembl"/>
        </authorList>
    </citation>
    <scope>IDENTIFICATION</scope>
</reference>
<evidence type="ECO:0000256" key="4">
    <source>
        <dbReference type="ARBA" id="ARBA00022468"/>
    </source>
</evidence>
<dbReference type="EMBL" id="ABDC03006160">
    <property type="status" value="NOT_ANNOTATED_CDS"/>
    <property type="molecule type" value="Genomic_DNA"/>
</dbReference>
<dbReference type="InterPro" id="IPR038508">
    <property type="entry name" value="ArfGAP_dom_sf"/>
</dbReference>
<dbReference type="SUPFAM" id="SSF57863">
    <property type="entry name" value="ArfGap/RecO-like zinc finger"/>
    <property type="match status" value="1"/>
</dbReference>
<protein>
    <recommendedName>
        <fullName evidence="14">ADP-ribosylation factor GTPase-activating protein 2</fullName>
    </recommendedName>
    <alternativeName>
        <fullName evidence="15">Zinc finger protein 289</fullName>
    </alternativeName>
</protein>
<keyword evidence="6" id="KW-0479">Metal-binding</keyword>
<dbReference type="Proteomes" id="UP000694394">
    <property type="component" value="Chromosome 5"/>
</dbReference>
<dbReference type="PANTHER" id="PTHR45686">
    <property type="entry name" value="ADP-RIBOSYLATION FACTOR GTPASE ACTIVATING PROTEIN 3, ISOFORM H-RELATED"/>
    <property type="match status" value="1"/>
</dbReference>
<dbReference type="PROSITE" id="PS50115">
    <property type="entry name" value="ARFGAP"/>
    <property type="match status" value="1"/>
</dbReference>
<dbReference type="SMART" id="SM00105">
    <property type="entry name" value="ArfGap"/>
    <property type="match status" value="1"/>
</dbReference>
<feature type="coiled-coil region" evidence="17">
    <location>
        <begin position="98"/>
        <end position="132"/>
    </location>
</feature>
<feature type="domain" description="Arf-GAP" evidence="18">
    <location>
        <begin position="1"/>
        <end position="57"/>
    </location>
</feature>
<evidence type="ECO:0000256" key="7">
    <source>
        <dbReference type="ARBA" id="ARBA00022771"/>
    </source>
</evidence>
<dbReference type="GO" id="GO:0048205">
    <property type="term" value="P:COPI coating of Golgi vesicle"/>
    <property type="evidence" value="ECO:0007669"/>
    <property type="project" value="TreeGrafter"/>
</dbReference>
<keyword evidence="11" id="KW-0333">Golgi apparatus</keyword>
<comment type="subcellular location">
    <subcellularLocation>
        <location evidence="2">Cytoplasm</location>
    </subcellularLocation>
    <subcellularLocation>
        <location evidence="1">Golgi apparatus membrane</location>
        <topology evidence="1">Peripheral membrane protein</topology>
        <orientation evidence="1">Cytoplasmic side</orientation>
    </subcellularLocation>
</comment>
<dbReference type="Gene3D" id="1.10.220.150">
    <property type="entry name" value="Arf GTPase activating protein"/>
    <property type="match status" value="1"/>
</dbReference>
<dbReference type="AlphaFoldDB" id="A0A8C5XXI2"/>
<evidence type="ECO:0000256" key="6">
    <source>
        <dbReference type="ARBA" id="ARBA00022723"/>
    </source>
</evidence>
<evidence type="ECO:0000313" key="19">
    <source>
        <dbReference type="Ensembl" id="ENSMICP00000042982.1"/>
    </source>
</evidence>
<organism evidence="19 20">
    <name type="scientific">Microcebus murinus</name>
    <name type="common">Gray mouse lemur</name>
    <name type="synonym">Lemur murinus</name>
    <dbReference type="NCBI Taxonomy" id="30608"/>
    <lineage>
        <taxon>Eukaryota</taxon>
        <taxon>Metazoa</taxon>
        <taxon>Chordata</taxon>
        <taxon>Craniata</taxon>
        <taxon>Vertebrata</taxon>
        <taxon>Euteleostomi</taxon>
        <taxon>Mammalia</taxon>
        <taxon>Eutheria</taxon>
        <taxon>Euarchontoglires</taxon>
        <taxon>Primates</taxon>
        <taxon>Strepsirrhini</taxon>
        <taxon>Lemuriformes</taxon>
        <taxon>Cheirogaleidae</taxon>
        <taxon>Microcebus</taxon>
    </lineage>
</organism>
<keyword evidence="4" id="KW-0343">GTPase activation</keyword>
<dbReference type="GO" id="GO:0015031">
    <property type="term" value="P:protein transport"/>
    <property type="evidence" value="ECO:0007669"/>
    <property type="project" value="UniProtKB-KW"/>
</dbReference>
<dbReference type="GO" id="GO:0005096">
    <property type="term" value="F:GTPase activator activity"/>
    <property type="evidence" value="ECO:0007669"/>
    <property type="project" value="UniProtKB-KW"/>
</dbReference>
<dbReference type="GO" id="GO:0008270">
    <property type="term" value="F:zinc ion binding"/>
    <property type="evidence" value="ECO:0007669"/>
    <property type="project" value="UniProtKB-KW"/>
</dbReference>